<feature type="non-terminal residue" evidence="1">
    <location>
        <position position="32"/>
    </location>
</feature>
<evidence type="ECO:0000313" key="2">
    <source>
        <dbReference type="EMBL" id="OLF47237.1"/>
    </source>
</evidence>
<reference evidence="1" key="2">
    <citation type="submission" date="2016-12" db="EMBL/GenBank/DDBJ databases">
        <authorList>
            <person name="Song W.-J."/>
            <person name="Kurnit D.M."/>
        </authorList>
    </citation>
    <scope>NUCLEOTIDE SEQUENCE [LARGE SCALE GENOMIC DNA]</scope>
    <source>
        <strain evidence="1">NED12-00049-6B</strain>
    </source>
</reference>
<reference evidence="3" key="1">
    <citation type="submission" date="2016-12" db="EMBL/GenBank/DDBJ databases">
        <authorList>
            <person name="Gulvik C.A."/>
        </authorList>
    </citation>
    <scope>NUCLEOTIDE SEQUENCE [LARGE SCALE GENOMIC DNA]</scope>
    <source>
        <strain evidence="3">NED12-00049-6B</strain>
    </source>
</reference>
<keyword evidence="3" id="KW-1185">Reference proteome</keyword>
<proteinExistence type="predicted"/>
<dbReference type="AlphaFoldDB" id="A0A1Q8E580"/>
<dbReference type="EMBL" id="MSJM01000008">
    <property type="protein sequence ID" value="OLF47237.1"/>
    <property type="molecule type" value="Genomic_DNA"/>
</dbReference>
<dbReference type="EMBL" id="MSJM01000013">
    <property type="protein sequence ID" value="OLF46954.1"/>
    <property type="molecule type" value="Genomic_DNA"/>
</dbReference>
<name>A0A1Q8E580_9STRE</name>
<evidence type="ECO:0000313" key="3">
    <source>
        <dbReference type="Proteomes" id="UP000186890"/>
    </source>
</evidence>
<protein>
    <submittedName>
        <fullName evidence="1">Transposase</fullName>
    </submittedName>
</protein>
<comment type="caution">
    <text evidence="1">The sequence shown here is derived from an EMBL/GenBank/DDBJ whole genome shotgun (WGS) entry which is preliminary data.</text>
</comment>
<gene>
    <name evidence="2" type="ORF">BU202_09140</name>
    <name evidence="1" type="ORF">BU202_10045</name>
</gene>
<evidence type="ECO:0000313" key="1">
    <source>
        <dbReference type="EMBL" id="OLF46954.1"/>
    </source>
</evidence>
<sequence>MGARQINHPLCGCASTVIQKISKRDTIKVFKP</sequence>
<dbReference type="Proteomes" id="UP000186890">
    <property type="component" value="Unassembled WGS sequence"/>
</dbReference>
<organism evidence="1 3">
    <name type="scientific">Streptococcus cuniculi</name>
    <dbReference type="NCBI Taxonomy" id="1432788"/>
    <lineage>
        <taxon>Bacteria</taxon>
        <taxon>Bacillati</taxon>
        <taxon>Bacillota</taxon>
        <taxon>Bacilli</taxon>
        <taxon>Lactobacillales</taxon>
        <taxon>Streptococcaceae</taxon>
        <taxon>Streptococcus</taxon>
    </lineage>
</organism>
<accession>A0A1Q8E580</accession>